<feature type="signal peptide" evidence="1">
    <location>
        <begin position="1"/>
        <end position="30"/>
    </location>
</feature>
<dbReference type="PANTHER" id="PTHR33746">
    <property type="entry name" value="RUBRERYTHRIN"/>
    <property type="match status" value="1"/>
</dbReference>
<dbReference type="Pfam" id="PF02915">
    <property type="entry name" value="Rubrerythrin"/>
    <property type="match status" value="2"/>
</dbReference>
<dbReference type="InterPro" id="IPR009078">
    <property type="entry name" value="Ferritin-like_SF"/>
</dbReference>
<dbReference type="RefSeq" id="WP_276094721.1">
    <property type="nucleotide sequence ID" value="NZ_JARJBC010000013.1"/>
</dbReference>
<keyword evidence="4" id="KW-1185">Reference proteome</keyword>
<dbReference type="InterPro" id="IPR009040">
    <property type="entry name" value="Ferritin-like_diiron"/>
</dbReference>
<dbReference type="InterPro" id="IPR003251">
    <property type="entry name" value="Rr_diiron-bd_dom"/>
</dbReference>
<evidence type="ECO:0000313" key="4">
    <source>
        <dbReference type="Proteomes" id="UP001216579"/>
    </source>
</evidence>
<dbReference type="SUPFAM" id="SSF47240">
    <property type="entry name" value="Ferritin-like"/>
    <property type="match status" value="2"/>
</dbReference>
<dbReference type="EMBL" id="JARJBC010000013">
    <property type="protein sequence ID" value="MDF3291539.1"/>
    <property type="molecule type" value="Genomic_DNA"/>
</dbReference>
<dbReference type="Gene3D" id="1.20.1260.10">
    <property type="match status" value="2"/>
</dbReference>
<dbReference type="InterPro" id="IPR052753">
    <property type="entry name" value="Rbr2/Nigerythrin"/>
</dbReference>
<evidence type="ECO:0000259" key="2">
    <source>
        <dbReference type="PROSITE" id="PS50905"/>
    </source>
</evidence>
<comment type="caution">
    <text evidence="3">The sequence shown here is derived from an EMBL/GenBank/DDBJ whole genome shotgun (WGS) entry which is preliminary data.</text>
</comment>
<dbReference type="PROSITE" id="PS50905">
    <property type="entry name" value="FERRITIN_LIKE"/>
    <property type="match status" value="2"/>
</dbReference>
<name>A0ABT5ZNY7_9ACTN</name>
<keyword evidence="1" id="KW-0732">Signal</keyword>
<accession>A0ABT5ZNY7</accession>
<feature type="domain" description="Ferritin-like diiron" evidence="2">
    <location>
        <begin position="191"/>
        <end position="319"/>
    </location>
</feature>
<gene>
    <name evidence="3" type="ORF">P3G67_20345</name>
</gene>
<reference evidence="3 4" key="1">
    <citation type="submission" date="2023-03" db="EMBL/GenBank/DDBJ databases">
        <title>Draft genome sequence of Streptomyces sp. RB6PN23 isolated from peat swamp forest in Thailand.</title>
        <authorList>
            <person name="Klaysubun C."/>
            <person name="Duangmal K."/>
        </authorList>
    </citation>
    <scope>NUCLEOTIDE SEQUENCE [LARGE SCALE GENOMIC DNA]</scope>
    <source>
        <strain evidence="3 4">RB6PN23</strain>
    </source>
</reference>
<dbReference type="Proteomes" id="UP001216579">
    <property type="component" value="Unassembled WGS sequence"/>
</dbReference>
<evidence type="ECO:0000313" key="3">
    <source>
        <dbReference type="EMBL" id="MDF3291539.1"/>
    </source>
</evidence>
<sequence>MIAYPIRILMVSTFAAAVSASTCFAPAAHASGPSTSPAAPKLNAQTSRNLDQSMRGEAFANASYTLFADEAQGKGLSSTAGLFRRTAQVELGEHFTEESALSGLVGGNAANLKAASTGEEYEATTMYPTFARQAKADGDANAATLFSEIAKDEANHRDAFLTALKAVQTGKGAIPAAPSVSPVAVQAGLPKVHSARTRANLDTVMHGEALAHAKYSLFAKQAARTGNAALARLFNATADVELREHFTGEAALAGTVRETRTNLGKAIAGELYESRTMYPAFARQAAPVGDTAAAELFRNNAMDEARHARAFQAARNRLH</sequence>
<organism evidence="3 4">
    <name type="scientific">Streptomyces silvisoli</name>
    <dbReference type="NCBI Taxonomy" id="3034235"/>
    <lineage>
        <taxon>Bacteria</taxon>
        <taxon>Bacillati</taxon>
        <taxon>Actinomycetota</taxon>
        <taxon>Actinomycetes</taxon>
        <taxon>Kitasatosporales</taxon>
        <taxon>Streptomycetaceae</taxon>
        <taxon>Streptomyces</taxon>
    </lineage>
</organism>
<dbReference type="PANTHER" id="PTHR33746:SF4">
    <property type="entry name" value="RUBRERYTHRIN"/>
    <property type="match status" value="1"/>
</dbReference>
<dbReference type="CDD" id="cd01041">
    <property type="entry name" value="Rubrerythrin"/>
    <property type="match status" value="2"/>
</dbReference>
<feature type="domain" description="Ferritin-like diiron" evidence="2">
    <location>
        <begin position="40"/>
        <end position="171"/>
    </location>
</feature>
<protein>
    <submittedName>
        <fullName evidence="3">Rubrerythrin family protein</fullName>
    </submittedName>
</protein>
<proteinExistence type="predicted"/>
<evidence type="ECO:0000256" key="1">
    <source>
        <dbReference type="SAM" id="SignalP"/>
    </source>
</evidence>
<feature type="chain" id="PRO_5046548102" evidence="1">
    <location>
        <begin position="31"/>
        <end position="319"/>
    </location>
</feature>
<dbReference type="InterPro" id="IPR012347">
    <property type="entry name" value="Ferritin-like"/>
</dbReference>